<dbReference type="InterPro" id="IPR020901">
    <property type="entry name" value="Prtase_inh_Kunz-CS"/>
</dbReference>
<keyword evidence="4" id="KW-1015">Disulfide bond</keyword>
<dbReference type="GO" id="GO:0048019">
    <property type="term" value="F:receptor antagonist activity"/>
    <property type="evidence" value="ECO:0007669"/>
    <property type="project" value="TreeGrafter"/>
</dbReference>
<dbReference type="VEuPathDB" id="VectorBase:BGLB004505"/>
<evidence type="ECO:0000256" key="4">
    <source>
        <dbReference type="ARBA" id="ARBA00023157"/>
    </source>
</evidence>
<keyword evidence="5" id="KW-0245">EGF-like domain</keyword>
<evidence type="ECO:0000259" key="6">
    <source>
        <dbReference type="PROSITE" id="PS50026"/>
    </source>
</evidence>
<dbReference type="CDD" id="cd00109">
    <property type="entry name" value="Kunitz-type"/>
    <property type="match status" value="2"/>
</dbReference>
<dbReference type="GO" id="GO:0005615">
    <property type="term" value="C:extracellular space"/>
    <property type="evidence" value="ECO:0007669"/>
    <property type="project" value="TreeGrafter"/>
</dbReference>
<evidence type="ECO:0000313" key="9">
    <source>
        <dbReference type="Proteomes" id="UP000076420"/>
    </source>
</evidence>
<evidence type="ECO:0000256" key="5">
    <source>
        <dbReference type="PROSITE-ProRule" id="PRU00076"/>
    </source>
</evidence>
<gene>
    <name evidence="8" type="primary">106059339</name>
</gene>
<accession>A0A2C9JLS0</accession>
<dbReference type="AlphaFoldDB" id="A0A2C9JLS0"/>
<comment type="caution">
    <text evidence="5">Lacks conserved residue(s) required for the propagation of feature annotation.</text>
</comment>
<keyword evidence="3" id="KW-0732">Signal</keyword>
<evidence type="ECO:0000313" key="8">
    <source>
        <dbReference type="EnsemblMetazoa" id="BGLB004505-PB"/>
    </source>
</evidence>
<evidence type="ECO:0008006" key="10">
    <source>
        <dbReference type="Google" id="ProtNLM"/>
    </source>
</evidence>
<evidence type="ECO:0000256" key="2">
    <source>
        <dbReference type="ARBA" id="ARBA00022525"/>
    </source>
</evidence>
<dbReference type="PANTHER" id="PTHR45938">
    <property type="entry name" value="ACP24A4-RELATED"/>
    <property type="match status" value="1"/>
</dbReference>
<evidence type="ECO:0000256" key="1">
    <source>
        <dbReference type="ARBA" id="ARBA00004613"/>
    </source>
</evidence>
<dbReference type="PRINTS" id="PR00759">
    <property type="entry name" value="BASICPTASE"/>
</dbReference>
<sequence>KCSAEVTSGWCKDDVLKYRYNTENRACEHFWWGGCEDNGNVFETKVHCEATCKHKEAVLEVVDLVSKCYHFYERGPCSDYLQRYYYDAMNQKCTSFIYGGCQGNENNFLSLEACQKECMSRTIKPKEKTNNFVEKVPQRLACASGPCKNGFPCQSFSNVSYICNCNPDWGRQCQAPPDYWCFSDRECDSEMKCTRTRKCKLENCHIYARCSPKSKKYVCDQQTCDSGQECVNDQLITAGFICKDPNFEKSMKILESLAL</sequence>
<dbReference type="SMART" id="SM00131">
    <property type="entry name" value="KU"/>
    <property type="match status" value="2"/>
</dbReference>
<feature type="domain" description="EGF-like" evidence="6">
    <location>
        <begin position="138"/>
        <end position="174"/>
    </location>
</feature>
<protein>
    <recommendedName>
        <fullName evidence="10">BPTI/Kunitz inhibitor domain-containing protein</fullName>
    </recommendedName>
</protein>
<reference evidence="8" key="1">
    <citation type="submission" date="2020-05" db="UniProtKB">
        <authorList>
            <consortium name="EnsemblMetazoa"/>
        </authorList>
    </citation>
    <scope>IDENTIFICATION</scope>
    <source>
        <strain evidence="8">BB02</strain>
    </source>
</reference>
<proteinExistence type="predicted"/>
<feature type="domain" description="BPTI/Kunitz inhibitor" evidence="7">
    <location>
        <begin position="68"/>
        <end position="118"/>
    </location>
</feature>
<dbReference type="Proteomes" id="UP000076420">
    <property type="component" value="Unassembled WGS sequence"/>
</dbReference>
<organism evidence="8 9">
    <name type="scientific">Biomphalaria glabrata</name>
    <name type="common">Bloodfluke planorb</name>
    <name type="synonym">Freshwater snail</name>
    <dbReference type="NCBI Taxonomy" id="6526"/>
    <lineage>
        <taxon>Eukaryota</taxon>
        <taxon>Metazoa</taxon>
        <taxon>Spiralia</taxon>
        <taxon>Lophotrochozoa</taxon>
        <taxon>Mollusca</taxon>
        <taxon>Gastropoda</taxon>
        <taxon>Heterobranchia</taxon>
        <taxon>Euthyneura</taxon>
        <taxon>Panpulmonata</taxon>
        <taxon>Hygrophila</taxon>
        <taxon>Lymnaeoidea</taxon>
        <taxon>Planorbidae</taxon>
        <taxon>Biomphalaria</taxon>
    </lineage>
</organism>
<dbReference type="InterPro" id="IPR036880">
    <property type="entry name" value="Kunitz_BPTI_sf"/>
</dbReference>
<dbReference type="PROSITE" id="PS50026">
    <property type="entry name" value="EGF_3"/>
    <property type="match status" value="1"/>
</dbReference>
<dbReference type="InterPro" id="IPR002223">
    <property type="entry name" value="Kunitz_BPTI"/>
</dbReference>
<dbReference type="STRING" id="6526.A0A2C9JLS0"/>
<dbReference type="VEuPathDB" id="VectorBase:BGLAX_050092"/>
<evidence type="ECO:0000256" key="3">
    <source>
        <dbReference type="ARBA" id="ARBA00022729"/>
    </source>
</evidence>
<dbReference type="Gene3D" id="4.10.410.10">
    <property type="entry name" value="Pancreatic trypsin inhibitor Kunitz domain"/>
    <property type="match status" value="2"/>
</dbReference>
<dbReference type="GO" id="GO:0050431">
    <property type="term" value="F:transforming growth factor beta binding"/>
    <property type="evidence" value="ECO:0007669"/>
    <property type="project" value="TreeGrafter"/>
</dbReference>
<dbReference type="PROSITE" id="PS50279">
    <property type="entry name" value="BPTI_KUNITZ_2"/>
    <property type="match status" value="2"/>
</dbReference>
<dbReference type="EnsemblMetazoa" id="BGLB004505-RB">
    <property type="protein sequence ID" value="BGLB004505-PB"/>
    <property type="gene ID" value="BGLB004505"/>
</dbReference>
<dbReference type="Pfam" id="PF00014">
    <property type="entry name" value="Kunitz_BPTI"/>
    <property type="match status" value="2"/>
</dbReference>
<feature type="domain" description="BPTI/Kunitz inhibitor" evidence="7">
    <location>
        <begin position="2"/>
        <end position="52"/>
    </location>
</feature>
<dbReference type="SUPFAM" id="SSF57362">
    <property type="entry name" value="BPTI-like"/>
    <property type="match status" value="2"/>
</dbReference>
<keyword evidence="2" id="KW-0964">Secreted</keyword>
<name>A0A2C9JLS0_BIOGL</name>
<comment type="subcellular location">
    <subcellularLocation>
        <location evidence="1">Secreted</location>
    </subcellularLocation>
</comment>
<dbReference type="PROSITE" id="PS00280">
    <property type="entry name" value="BPTI_KUNITZ_1"/>
    <property type="match status" value="1"/>
</dbReference>
<dbReference type="FunFam" id="4.10.410.10:FF:000020">
    <property type="entry name" value="Collagen, type VI, alpha 3"/>
    <property type="match status" value="1"/>
</dbReference>
<dbReference type="PANTHER" id="PTHR45938:SF11">
    <property type="entry name" value="WAP, KAZAL, IMMUNOGLOBULIN, KUNITZ AND NTR DOMAIN-CONTAINING PROTEIN 2-LIKE"/>
    <property type="match status" value="1"/>
</dbReference>
<dbReference type="InterPro" id="IPR000742">
    <property type="entry name" value="EGF"/>
</dbReference>
<dbReference type="KEGG" id="bgt:106059339"/>
<evidence type="ECO:0000259" key="7">
    <source>
        <dbReference type="PROSITE" id="PS50279"/>
    </source>
</evidence>
<dbReference type="GO" id="GO:0004867">
    <property type="term" value="F:serine-type endopeptidase inhibitor activity"/>
    <property type="evidence" value="ECO:0007669"/>
    <property type="project" value="InterPro"/>
</dbReference>